<dbReference type="Proteomes" id="UP000199199">
    <property type="component" value="Unassembled WGS sequence"/>
</dbReference>
<dbReference type="InterPro" id="IPR012349">
    <property type="entry name" value="Split_barrel_FMN-bd"/>
</dbReference>
<dbReference type="RefSeq" id="WP_092905683.1">
    <property type="nucleotide sequence ID" value="NZ_FOZS01000003.1"/>
</dbReference>
<evidence type="ECO:0000313" key="2">
    <source>
        <dbReference type="Proteomes" id="UP000199199"/>
    </source>
</evidence>
<reference evidence="2" key="1">
    <citation type="submission" date="2016-10" db="EMBL/GenBank/DDBJ databases">
        <authorList>
            <person name="Varghese N."/>
            <person name="Submissions S."/>
        </authorList>
    </citation>
    <scope>NUCLEOTIDE SEQUENCE [LARGE SCALE GENOMIC DNA]</scope>
    <source>
        <strain evidence="2">DSM 22427</strain>
    </source>
</reference>
<evidence type="ECO:0000313" key="1">
    <source>
        <dbReference type="EMBL" id="SFS87553.1"/>
    </source>
</evidence>
<gene>
    <name evidence="1" type="ORF">SAMN04488556_3046</name>
</gene>
<dbReference type="EMBL" id="FOZS01000003">
    <property type="protein sequence ID" value="SFS87553.1"/>
    <property type="molecule type" value="Genomic_DNA"/>
</dbReference>
<dbReference type="OrthoDB" id="953at2157"/>
<accession>A0A1I6TEH7</accession>
<keyword evidence="2" id="KW-1185">Reference proteome</keyword>
<name>A0A1I6TEH7_9EURY</name>
<dbReference type="SUPFAM" id="SSF50475">
    <property type="entry name" value="FMN-binding split barrel"/>
    <property type="match status" value="1"/>
</dbReference>
<proteinExistence type="predicted"/>
<dbReference type="InterPro" id="IPR024747">
    <property type="entry name" value="Pyridox_Oxase-rel"/>
</dbReference>
<dbReference type="Pfam" id="PF12900">
    <property type="entry name" value="Pyridox_ox_2"/>
    <property type="match status" value="1"/>
</dbReference>
<organism evidence="1 2">
    <name type="scientific">Halostagnicola kamekurae</name>
    <dbReference type="NCBI Taxonomy" id="619731"/>
    <lineage>
        <taxon>Archaea</taxon>
        <taxon>Methanobacteriati</taxon>
        <taxon>Methanobacteriota</taxon>
        <taxon>Stenosarchaea group</taxon>
        <taxon>Halobacteria</taxon>
        <taxon>Halobacteriales</taxon>
        <taxon>Natrialbaceae</taxon>
        <taxon>Halostagnicola</taxon>
    </lineage>
</organism>
<dbReference type="AlphaFoldDB" id="A0A1I6TEH7"/>
<evidence type="ECO:0008006" key="3">
    <source>
        <dbReference type="Google" id="ProtNLM"/>
    </source>
</evidence>
<sequence length="149" mass="16922">MQGLRWVQMTEEEVDEFLGRGGTGVVSFSTDPDEPPVSIPISYGYSADVNRFYYRLSFPRDSRKDELVEKPIAFVAHEKTDDGWQSVVATGRLSDIADAPYDSAEIQGMWSIQIPLVDIFERPPKETTFRYFSLEPDTMTGRKEVISDT</sequence>
<protein>
    <recommendedName>
        <fullName evidence="3">Pyridoxamine 5'-phosphate oxidase</fullName>
    </recommendedName>
</protein>
<dbReference type="Gene3D" id="2.30.110.10">
    <property type="entry name" value="Electron Transport, Fmn-binding Protein, Chain A"/>
    <property type="match status" value="1"/>
</dbReference>